<dbReference type="GO" id="GO:0004022">
    <property type="term" value="F:alcohol dehydrogenase (NAD+) activity"/>
    <property type="evidence" value="ECO:0007669"/>
    <property type="project" value="UniProtKB-EC"/>
</dbReference>
<dbReference type="Proteomes" id="UP000003254">
    <property type="component" value="Unassembled WGS sequence"/>
</dbReference>
<dbReference type="GO" id="GO:0046872">
    <property type="term" value="F:metal ion binding"/>
    <property type="evidence" value="ECO:0007669"/>
    <property type="project" value="InterPro"/>
</dbReference>
<dbReference type="InterPro" id="IPR018211">
    <property type="entry name" value="ADH_Fe_CS"/>
</dbReference>
<evidence type="ECO:0000313" key="5">
    <source>
        <dbReference type="Proteomes" id="UP000003254"/>
    </source>
</evidence>
<dbReference type="InterPro" id="IPR056798">
    <property type="entry name" value="ADH_Fe_C"/>
</dbReference>
<dbReference type="HOGENOM" id="CLU_007207_0_0_9"/>
<comment type="caution">
    <text evidence="4">The sequence shown here is derived from an EMBL/GenBank/DDBJ whole genome shotgun (WGS) entry which is preliminary data.</text>
</comment>
<protein>
    <submittedName>
        <fullName evidence="4">NADPH-dependent butanol dehydrogenase</fullName>
        <ecNumber evidence="4">1.1.1.1</ecNumber>
    </submittedName>
</protein>
<dbReference type="InterPro" id="IPR001670">
    <property type="entry name" value="ADH_Fe/GldA"/>
</dbReference>
<sequence>MQKEVLCKVTIRQLCFTWNLYKISKNRVAFLRAERYNIPVKKITILHKKERFVMSRFCLPRDIYHGKGCLEELKNLKGKKACLVVGGGSMKRQGFLDRAVNYLKEGGMEVKLIEGVEPDPSVETVMKGAEVMREFEPDWIVAMGGGSPIDAAKAMWVFYEYPEVSFEDIITPFSFPELRQKAKFAAIPSTSGTATEVTAFSVITNYQTGVKYPLADFNITPDVAIVDPDLVSGLPVKQVAYTGMDALTHAIEAYVSTLNGPFTDPLALQAIEMVLDYLPASYNCDMVAREQMHYAQCLAGMAFSNALLGIVHSMAHKTGAAFSTGHIPHGCANAIYLPYVIQYNAKDPVAAKRYAEIARRMGLPGTSEKALINSLIEKIDDFNVRLNIPKTLKDFGINEDEFKEKVDKIAELAVGDACTGSNPRAIDPAAMAKLLTCTYYGTEVDF</sequence>
<dbReference type="EC" id="1.1.1.1" evidence="4"/>
<dbReference type="AlphaFoldDB" id="B5CRJ4"/>
<keyword evidence="1 4" id="KW-0560">Oxidoreductase</keyword>
<evidence type="ECO:0000256" key="1">
    <source>
        <dbReference type="ARBA" id="ARBA00023002"/>
    </source>
</evidence>
<dbReference type="FunFam" id="1.20.1090.10:FF:000001">
    <property type="entry name" value="Aldehyde-alcohol dehydrogenase"/>
    <property type="match status" value="1"/>
</dbReference>
<dbReference type="Gene3D" id="1.20.1090.10">
    <property type="entry name" value="Dehydroquinate synthase-like - alpha domain"/>
    <property type="match status" value="1"/>
</dbReference>
<dbReference type="EMBL" id="ABOU02000048">
    <property type="protein sequence ID" value="EDY31932.1"/>
    <property type="molecule type" value="Genomic_DNA"/>
</dbReference>
<keyword evidence="5" id="KW-1185">Reference proteome</keyword>
<evidence type="ECO:0000313" key="4">
    <source>
        <dbReference type="EMBL" id="EDY31932.1"/>
    </source>
</evidence>
<dbReference type="CDD" id="cd08179">
    <property type="entry name" value="NADPH_BDH"/>
    <property type="match status" value="1"/>
</dbReference>
<dbReference type="FunFam" id="3.40.50.1970:FF:000003">
    <property type="entry name" value="Alcohol dehydrogenase, iron-containing"/>
    <property type="match status" value="1"/>
</dbReference>
<dbReference type="SUPFAM" id="SSF56796">
    <property type="entry name" value="Dehydroquinate synthase-like"/>
    <property type="match status" value="1"/>
</dbReference>
<dbReference type="Pfam" id="PF25137">
    <property type="entry name" value="ADH_Fe_C"/>
    <property type="match status" value="1"/>
</dbReference>
<dbReference type="PANTHER" id="PTHR11496:SF83">
    <property type="entry name" value="HYDROXYACID-OXOACID TRANSHYDROGENASE, MITOCHONDRIAL"/>
    <property type="match status" value="1"/>
</dbReference>
<proteinExistence type="predicted"/>
<reference evidence="4 5" key="2">
    <citation type="submission" date="2008-08" db="EMBL/GenBank/DDBJ databases">
        <authorList>
            <person name="Fulton L."/>
            <person name="Clifton S."/>
            <person name="Fulton B."/>
            <person name="Xu J."/>
            <person name="Minx P."/>
            <person name="Pepin K.H."/>
            <person name="Johnson M."/>
            <person name="Bhonagiri V."/>
            <person name="Nash W.E."/>
            <person name="Mardis E.R."/>
            <person name="Wilson R.K."/>
        </authorList>
    </citation>
    <scope>NUCLEOTIDE SEQUENCE [LARGE SCALE GENOMIC DNA]</scope>
    <source>
        <strain evidence="4 5">ATCC 29176</strain>
    </source>
</reference>
<evidence type="ECO:0000259" key="2">
    <source>
        <dbReference type="Pfam" id="PF00465"/>
    </source>
</evidence>
<feature type="domain" description="Alcohol dehydrogenase iron-type/glycerol dehydrogenase GldA" evidence="2">
    <location>
        <begin position="60"/>
        <end position="228"/>
    </location>
</feature>
<feature type="domain" description="Fe-containing alcohol dehydrogenase-like C-terminal" evidence="3">
    <location>
        <begin position="240"/>
        <end position="436"/>
    </location>
</feature>
<name>B5CRJ4_9FIRM</name>
<dbReference type="InterPro" id="IPR034802">
    <property type="entry name" value="NADPH_BDH"/>
</dbReference>
<dbReference type="InterPro" id="IPR039697">
    <property type="entry name" value="Alcohol_dehydrogenase_Fe"/>
</dbReference>
<dbReference type="PROSITE" id="PS00913">
    <property type="entry name" value="ADH_IRON_1"/>
    <property type="match status" value="1"/>
</dbReference>
<reference evidence="4 5" key="1">
    <citation type="submission" date="2008-08" db="EMBL/GenBank/DDBJ databases">
        <title>Draft genome sequence of Ruminococcus lactaris ATCC 29176.</title>
        <authorList>
            <person name="Sudarsanam P."/>
            <person name="Ley R."/>
            <person name="Guruge J."/>
            <person name="Turnbaugh P.J."/>
            <person name="Mahowald M."/>
            <person name="Liep D."/>
            <person name="Gordon J."/>
        </authorList>
    </citation>
    <scope>NUCLEOTIDE SEQUENCE [LARGE SCALE GENOMIC DNA]</scope>
    <source>
        <strain evidence="4 5">ATCC 29176</strain>
    </source>
</reference>
<dbReference type="PANTHER" id="PTHR11496">
    <property type="entry name" value="ALCOHOL DEHYDROGENASE"/>
    <property type="match status" value="1"/>
</dbReference>
<gene>
    <name evidence="4" type="primary">adh</name>
    <name evidence="4" type="ORF">RUMLAC_02095</name>
</gene>
<dbReference type="Gene3D" id="3.40.50.1970">
    <property type="match status" value="1"/>
</dbReference>
<dbReference type="eggNOG" id="COG1454">
    <property type="taxonomic scope" value="Bacteria"/>
</dbReference>
<evidence type="ECO:0000259" key="3">
    <source>
        <dbReference type="Pfam" id="PF25137"/>
    </source>
</evidence>
<dbReference type="Pfam" id="PF00465">
    <property type="entry name" value="Fe-ADH"/>
    <property type="match status" value="1"/>
</dbReference>
<accession>B5CRJ4</accession>
<organism evidence="4 5">
    <name type="scientific">[Ruminococcus] lactaris ATCC 29176</name>
    <dbReference type="NCBI Taxonomy" id="471875"/>
    <lineage>
        <taxon>Bacteria</taxon>
        <taxon>Bacillati</taxon>
        <taxon>Bacillota</taxon>
        <taxon>Clostridia</taxon>
        <taxon>Lachnospirales</taxon>
        <taxon>Lachnospiraceae</taxon>
        <taxon>Mediterraneibacter</taxon>
    </lineage>
</organism>